<dbReference type="RefSeq" id="WP_346044643.1">
    <property type="nucleotide sequence ID" value="NZ_BAAACP010000008.1"/>
</dbReference>
<feature type="transmembrane region" description="Helical" evidence="1">
    <location>
        <begin position="12"/>
        <end position="30"/>
    </location>
</feature>
<keyword evidence="1" id="KW-1133">Transmembrane helix</keyword>
<accession>A0ABN1M3Z7</accession>
<keyword evidence="3" id="KW-1185">Reference proteome</keyword>
<keyword evidence="1" id="KW-0812">Transmembrane</keyword>
<evidence type="ECO:0008006" key="4">
    <source>
        <dbReference type="Google" id="ProtNLM"/>
    </source>
</evidence>
<keyword evidence="1" id="KW-0472">Membrane</keyword>
<evidence type="ECO:0000256" key="1">
    <source>
        <dbReference type="SAM" id="Phobius"/>
    </source>
</evidence>
<name>A0ABN1M3Z7_9FIRM</name>
<protein>
    <recommendedName>
        <fullName evidence="4">Helix-turn-helix domain-containing protein</fullName>
    </recommendedName>
</protein>
<reference evidence="2 3" key="1">
    <citation type="journal article" date="2019" name="Int. J. Syst. Evol. Microbiol.">
        <title>The Global Catalogue of Microorganisms (GCM) 10K type strain sequencing project: providing services to taxonomists for standard genome sequencing and annotation.</title>
        <authorList>
            <consortium name="The Broad Institute Genomics Platform"/>
            <consortium name="The Broad Institute Genome Sequencing Center for Infectious Disease"/>
            <person name="Wu L."/>
            <person name="Ma J."/>
        </authorList>
    </citation>
    <scope>NUCLEOTIDE SEQUENCE [LARGE SCALE GENOMIC DNA]</scope>
    <source>
        <strain evidence="2 3">JCM 6486</strain>
    </source>
</reference>
<organism evidence="2 3">
    <name type="scientific">Paraclostridium tenue</name>
    <dbReference type="NCBI Taxonomy" id="1737"/>
    <lineage>
        <taxon>Bacteria</taxon>
        <taxon>Bacillati</taxon>
        <taxon>Bacillota</taxon>
        <taxon>Clostridia</taxon>
        <taxon>Peptostreptococcales</taxon>
        <taxon>Peptostreptococcaceae</taxon>
        <taxon>Paraclostridium</taxon>
    </lineage>
</organism>
<comment type="caution">
    <text evidence="2">The sequence shown here is derived from an EMBL/GenBank/DDBJ whole genome shotgun (WGS) entry which is preliminary data.</text>
</comment>
<sequence length="116" mass="12899">MKNNNEGLVFKAILIAIIVGVCTSTMFGGIEDSIHQLSNSISDLANMTNNNSNDFISMSIGEAAVHLNIPKDDLQKIIDDDNTDIPYIKIGNKIVFYRHALYKWAESAQININKNE</sequence>
<dbReference type="Proteomes" id="UP001400965">
    <property type="component" value="Unassembled WGS sequence"/>
</dbReference>
<proteinExistence type="predicted"/>
<evidence type="ECO:0000313" key="2">
    <source>
        <dbReference type="EMBL" id="GAA0864000.1"/>
    </source>
</evidence>
<dbReference type="EMBL" id="BAAACP010000008">
    <property type="protein sequence ID" value="GAA0864000.1"/>
    <property type="molecule type" value="Genomic_DNA"/>
</dbReference>
<gene>
    <name evidence="2" type="ORF">GCM10008917_15750</name>
</gene>
<evidence type="ECO:0000313" key="3">
    <source>
        <dbReference type="Proteomes" id="UP001400965"/>
    </source>
</evidence>